<proteinExistence type="predicted"/>
<evidence type="ECO:0000313" key="1">
    <source>
        <dbReference type="EMBL" id="XBO45898.1"/>
    </source>
</evidence>
<organism evidence="1">
    <name type="scientific">Pedobacter sp. KACC 23697</name>
    <dbReference type="NCBI Taxonomy" id="3149230"/>
    <lineage>
        <taxon>Bacteria</taxon>
        <taxon>Pseudomonadati</taxon>
        <taxon>Bacteroidota</taxon>
        <taxon>Sphingobacteriia</taxon>
        <taxon>Sphingobacteriales</taxon>
        <taxon>Sphingobacteriaceae</taxon>
        <taxon>Pedobacter</taxon>
    </lineage>
</organism>
<dbReference type="InterPro" id="IPR000836">
    <property type="entry name" value="PRTase_dom"/>
</dbReference>
<dbReference type="AlphaFoldDB" id="A0AAU7JZM9"/>
<reference evidence="1" key="1">
    <citation type="submission" date="2024-05" db="EMBL/GenBank/DDBJ databases">
        <authorList>
            <person name="Kim S."/>
            <person name="Heo J."/>
            <person name="Choi H."/>
            <person name="Choi Y."/>
            <person name="Kwon S.-W."/>
            <person name="Kim Y."/>
        </authorList>
    </citation>
    <scope>NUCLEOTIDE SEQUENCE</scope>
    <source>
        <strain evidence="1">KACC 23697</strain>
    </source>
</reference>
<gene>
    <name evidence="1" type="ORF">ABEG20_11415</name>
</gene>
<keyword evidence="1" id="KW-0328">Glycosyltransferase</keyword>
<sequence length="209" mass="23655">MNHFKIYPNDYLSEETLGFYHSDYHSGDDERRNTVGTVENIICTLKNQFKEKTFGVLNQAENSLIQILTIDLPEILKLSRKENLTICVIPRAKANNSYTSSQLHFKKAIRRSIHTLDGFNDGTDYIVRHTNTRTTHMDRSGYGGDGALPYEGITKETCTISDEVIGKDILLIDDLYTKTIDIDEDAIQALLDKGANSVIFYALGKTMHD</sequence>
<dbReference type="GO" id="GO:0016757">
    <property type="term" value="F:glycosyltransferase activity"/>
    <property type="evidence" value="ECO:0007669"/>
    <property type="project" value="UniProtKB-KW"/>
</dbReference>
<keyword evidence="1" id="KW-0808">Transferase</keyword>
<accession>A0AAU7JZM9</accession>
<name>A0AAU7JZM9_9SPHI</name>
<dbReference type="RefSeq" id="WP_406823477.1">
    <property type="nucleotide sequence ID" value="NZ_CP157485.1"/>
</dbReference>
<dbReference type="EMBL" id="CP157485">
    <property type="protein sequence ID" value="XBO45898.1"/>
    <property type="molecule type" value="Genomic_DNA"/>
</dbReference>
<dbReference type="CDD" id="cd06223">
    <property type="entry name" value="PRTases_typeI"/>
    <property type="match status" value="1"/>
</dbReference>
<protein>
    <submittedName>
        <fullName evidence="1">Phosphoribosyltransferase</fullName>
    </submittedName>
</protein>